<reference evidence="1 2" key="1">
    <citation type="submission" date="2020-08" db="EMBL/GenBank/DDBJ databases">
        <title>Genomic Encyclopedia of Type Strains, Phase IV (KMG-IV): sequencing the most valuable type-strain genomes for metagenomic binning, comparative biology and taxonomic classification.</title>
        <authorList>
            <person name="Goeker M."/>
        </authorList>
    </citation>
    <scope>NUCLEOTIDE SEQUENCE [LARGE SCALE GENOMIC DNA]</scope>
    <source>
        <strain evidence="1 2">DSM 102238</strain>
    </source>
</reference>
<dbReference type="RefSeq" id="WP_156419313.1">
    <property type="nucleotide sequence ID" value="NZ_JACIEK010000011.1"/>
</dbReference>
<keyword evidence="2" id="KW-1185">Reference proteome</keyword>
<evidence type="ECO:0000313" key="2">
    <source>
        <dbReference type="Proteomes" id="UP000542776"/>
    </source>
</evidence>
<evidence type="ECO:0000313" key="1">
    <source>
        <dbReference type="EMBL" id="MBB3999711.1"/>
    </source>
</evidence>
<comment type="caution">
    <text evidence="1">The sequence shown here is derived from an EMBL/GenBank/DDBJ whole genome shotgun (WGS) entry which is preliminary data.</text>
</comment>
<dbReference type="AlphaFoldDB" id="A0A7W6H705"/>
<organism evidence="1 2">
    <name type="scientific">Aureimonas pseudogalii</name>
    <dbReference type="NCBI Taxonomy" id="1744844"/>
    <lineage>
        <taxon>Bacteria</taxon>
        <taxon>Pseudomonadati</taxon>
        <taxon>Pseudomonadota</taxon>
        <taxon>Alphaproteobacteria</taxon>
        <taxon>Hyphomicrobiales</taxon>
        <taxon>Aurantimonadaceae</taxon>
        <taxon>Aureimonas</taxon>
    </lineage>
</organism>
<dbReference type="Proteomes" id="UP000542776">
    <property type="component" value="Unassembled WGS sequence"/>
</dbReference>
<proteinExistence type="predicted"/>
<sequence>MRLPASLRAIEAGKRLPVIWDVNLPGKTDRHAVVGAAWAEIEVGGFVVAAEIEPSRTSSGYEWTIVGVSDDILLHGIAATLDDAQACAAVAAVAVLADIAATS</sequence>
<name>A0A7W6H705_9HYPH</name>
<dbReference type="EMBL" id="JACIEK010000011">
    <property type="protein sequence ID" value="MBB3999711.1"/>
    <property type="molecule type" value="Genomic_DNA"/>
</dbReference>
<protein>
    <submittedName>
        <fullName evidence="1">Uncharacterized protein</fullName>
    </submittedName>
</protein>
<accession>A0A7W6H705</accession>
<gene>
    <name evidence="1" type="ORF">GGR04_003581</name>
</gene>